<gene>
    <name evidence="3" type="ORF">H8D96_09620</name>
</gene>
<dbReference type="PIRSF" id="PIRSF003108">
    <property type="entry name" value="DinJ"/>
    <property type="match status" value="1"/>
</dbReference>
<reference evidence="3 4" key="1">
    <citation type="submission" date="2020-08" db="EMBL/GenBank/DDBJ databases">
        <title>Bridging the membrane lipid divide: bacteria of the FCB group superphylum have the potential to synthesize archaeal ether lipids.</title>
        <authorList>
            <person name="Villanueva L."/>
            <person name="Von Meijenfeldt F.A.B."/>
            <person name="Westbye A.B."/>
            <person name="Yadav S."/>
            <person name="Hopmans E.C."/>
            <person name="Dutilh B.E."/>
            <person name="Sinninghe Damste J.S."/>
        </authorList>
    </citation>
    <scope>NUCLEOTIDE SEQUENCE [LARGE SCALE GENOMIC DNA]</scope>
    <source>
        <strain evidence="3">NIOZ-UU17</strain>
    </source>
</reference>
<dbReference type="Proteomes" id="UP000605201">
    <property type="component" value="Unassembled WGS sequence"/>
</dbReference>
<feature type="non-terminal residue" evidence="3">
    <location>
        <position position="1"/>
    </location>
</feature>
<dbReference type="PANTHER" id="PTHR38781:SF1">
    <property type="entry name" value="ANTITOXIN DINJ-RELATED"/>
    <property type="match status" value="1"/>
</dbReference>
<evidence type="ECO:0000256" key="2">
    <source>
        <dbReference type="ARBA" id="ARBA00022649"/>
    </source>
</evidence>
<comment type="caution">
    <text evidence="3">The sequence shown here is derived from an EMBL/GenBank/DDBJ whole genome shotgun (WGS) entry which is preliminary data.</text>
</comment>
<accession>A0A8J6P0S7</accession>
<evidence type="ECO:0000313" key="3">
    <source>
        <dbReference type="EMBL" id="MBC8432168.1"/>
    </source>
</evidence>
<dbReference type="NCBIfam" id="TIGR02384">
    <property type="entry name" value="RelB_DinJ"/>
    <property type="match status" value="1"/>
</dbReference>
<dbReference type="InterPro" id="IPR007337">
    <property type="entry name" value="RelB/DinJ"/>
</dbReference>
<dbReference type="EMBL" id="JACNIG010000209">
    <property type="protein sequence ID" value="MBC8432168.1"/>
    <property type="molecule type" value="Genomic_DNA"/>
</dbReference>
<evidence type="ECO:0000256" key="1">
    <source>
        <dbReference type="ARBA" id="ARBA00010562"/>
    </source>
</evidence>
<dbReference type="GO" id="GO:0006355">
    <property type="term" value="P:regulation of DNA-templated transcription"/>
    <property type="evidence" value="ECO:0007669"/>
    <property type="project" value="InterPro"/>
</dbReference>
<dbReference type="GO" id="GO:0044010">
    <property type="term" value="P:single-species biofilm formation"/>
    <property type="evidence" value="ECO:0007669"/>
    <property type="project" value="InterPro"/>
</dbReference>
<proteinExistence type="inferred from homology"/>
<name>A0A8J6P0S7_9BACT</name>
<comment type="similarity">
    <text evidence="1">Belongs to the RelB/DinJ antitoxin family.</text>
</comment>
<dbReference type="Gene3D" id="1.10.1220.10">
    <property type="entry name" value="Met repressor-like"/>
    <property type="match status" value="1"/>
</dbReference>
<dbReference type="AlphaFoldDB" id="A0A8J6P0S7"/>
<evidence type="ECO:0000313" key="4">
    <source>
        <dbReference type="Proteomes" id="UP000605201"/>
    </source>
</evidence>
<sequence>MAKTAMTHARLTPEIKEKAEAILKKLGISISTAYEMFYRQIIAHQGIPFDLHLPNKDTLQAMQDARDGKGERYDSVEKMFEDLKV</sequence>
<dbReference type="GO" id="GO:0015643">
    <property type="term" value="F:toxic substance binding"/>
    <property type="evidence" value="ECO:0007669"/>
    <property type="project" value="InterPro"/>
</dbReference>
<dbReference type="Pfam" id="PF04221">
    <property type="entry name" value="RelB"/>
    <property type="match status" value="1"/>
</dbReference>
<protein>
    <submittedName>
        <fullName evidence="3">Type II toxin-antitoxin system RelB/DinJ family antitoxin</fullName>
    </submittedName>
</protein>
<organism evidence="3 4">
    <name type="scientific">Candidatus Desulfatibia vada</name>
    <dbReference type="NCBI Taxonomy" id="2841696"/>
    <lineage>
        <taxon>Bacteria</taxon>
        <taxon>Pseudomonadati</taxon>
        <taxon>Thermodesulfobacteriota</taxon>
        <taxon>Desulfobacteria</taxon>
        <taxon>Desulfobacterales</taxon>
        <taxon>Desulfobacterales incertae sedis</taxon>
        <taxon>Candidatus Desulfatibia</taxon>
    </lineage>
</organism>
<dbReference type="GO" id="GO:0006351">
    <property type="term" value="P:DNA-templated transcription"/>
    <property type="evidence" value="ECO:0007669"/>
    <property type="project" value="TreeGrafter"/>
</dbReference>
<dbReference type="PANTHER" id="PTHR38781">
    <property type="entry name" value="ANTITOXIN DINJ-RELATED"/>
    <property type="match status" value="1"/>
</dbReference>
<keyword evidence="2" id="KW-1277">Toxin-antitoxin system</keyword>
<dbReference type="GO" id="GO:0000987">
    <property type="term" value="F:cis-regulatory region sequence-specific DNA binding"/>
    <property type="evidence" value="ECO:0007669"/>
    <property type="project" value="InterPro"/>
</dbReference>
<dbReference type="InterPro" id="IPR013321">
    <property type="entry name" value="Arc_rbn_hlx_hlx"/>
</dbReference>
<dbReference type="InterPro" id="IPR026262">
    <property type="entry name" value="DinJ"/>
</dbReference>